<evidence type="ECO:0000313" key="4">
    <source>
        <dbReference type="Proteomes" id="UP000000844"/>
    </source>
</evidence>
<dbReference type="PANTHER" id="PTHR46268">
    <property type="entry name" value="STRESS RESPONSE PROTEIN NHAX"/>
    <property type="match status" value="1"/>
</dbReference>
<keyword evidence="4" id="KW-1185">Reference proteome</keyword>
<dbReference type="PANTHER" id="PTHR46268:SF6">
    <property type="entry name" value="UNIVERSAL STRESS PROTEIN UP12"/>
    <property type="match status" value="1"/>
</dbReference>
<evidence type="ECO:0000259" key="2">
    <source>
        <dbReference type="Pfam" id="PF00582"/>
    </source>
</evidence>
<dbReference type="Proteomes" id="UP000000844">
    <property type="component" value="Chromosome"/>
</dbReference>
<dbReference type="SUPFAM" id="SSF52402">
    <property type="entry name" value="Adenine nucleotide alpha hydrolases-like"/>
    <property type="match status" value="2"/>
</dbReference>
<dbReference type="Pfam" id="PF00582">
    <property type="entry name" value="Usp"/>
    <property type="match status" value="2"/>
</dbReference>
<protein>
    <submittedName>
        <fullName evidence="3">UspA domain protein</fullName>
    </submittedName>
</protein>
<evidence type="ECO:0000313" key="3">
    <source>
        <dbReference type="EMBL" id="ADD43140.1"/>
    </source>
</evidence>
<name>D3PVM6_STANL</name>
<feature type="domain" description="UspA" evidence="2">
    <location>
        <begin position="3"/>
        <end position="138"/>
    </location>
</feature>
<dbReference type="InterPro" id="IPR006016">
    <property type="entry name" value="UspA"/>
</dbReference>
<organism evidence="3 4">
    <name type="scientific">Stackebrandtia nassauensis (strain DSM 44728 / CIP 108903 / NRRL B-16338 / NBRC 102104 / LLR-40K-21)</name>
    <dbReference type="NCBI Taxonomy" id="446470"/>
    <lineage>
        <taxon>Bacteria</taxon>
        <taxon>Bacillati</taxon>
        <taxon>Actinomycetota</taxon>
        <taxon>Actinomycetes</taxon>
        <taxon>Glycomycetales</taxon>
        <taxon>Glycomycetaceae</taxon>
        <taxon>Stackebrandtia</taxon>
    </lineage>
</organism>
<dbReference type="OrthoDB" id="9816117at2"/>
<proteinExistence type="inferred from homology"/>
<dbReference type="InterPro" id="IPR006015">
    <property type="entry name" value="Universal_stress_UspA"/>
</dbReference>
<dbReference type="Gene3D" id="3.40.50.620">
    <property type="entry name" value="HUPs"/>
    <property type="match status" value="2"/>
</dbReference>
<evidence type="ECO:0000256" key="1">
    <source>
        <dbReference type="ARBA" id="ARBA00008791"/>
    </source>
</evidence>
<dbReference type="HOGENOM" id="CLU_049301_2_3_11"/>
<reference evidence="3 4" key="1">
    <citation type="journal article" date="2009" name="Stand. Genomic Sci.">
        <title>Complete genome sequence of Stackebrandtia nassauensis type strain (LLR-40K-21).</title>
        <authorList>
            <person name="Munk C."/>
            <person name="Lapidus A."/>
            <person name="Copeland A."/>
            <person name="Jando M."/>
            <person name="Mayilraj S."/>
            <person name="Glavina Del Rio T."/>
            <person name="Nolan M."/>
            <person name="Chen F."/>
            <person name="Lucas S."/>
            <person name="Tice H."/>
            <person name="Cheng J.F."/>
            <person name="Han C."/>
            <person name="Detter J.C."/>
            <person name="Bruce D."/>
            <person name="Goodwin L."/>
            <person name="Chain P."/>
            <person name="Pitluck S."/>
            <person name="Goker M."/>
            <person name="Ovchinikova G."/>
            <person name="Pati A."/>
            <person name="Ivanova N."/>
            <person name="Mavromatis K."/>
            <person name="Chen A."/>
            <person name="Palaniappan K."/>
            <person name="Land M."/>
            <person name="Hauser L."/>
            <person name="Chang Y.J."/>
            <person name="Jeffries C.D."/>
            <person name="Bristow J."/>
            <person name="Eisen J.A."/>
            <person name="Markowitz V."/>
            <person name="Hugenholtz P."/>
            <person name="Kyrpides N.C."/>
            <person name="Klenk H.P."/>
        </authorList>
    </citation>
    <scope>NUCLEOTIDE SEQUENCE [LARGE SCALE GENOMIC DNA]</scope>
    <source>
        <strain evidence="4">DSM 44728 / CIP 108903 / NRRL B-16338 / NBRC 102104 / LLR-40K-21</strain>
    </source>
</reference>
<sequence length="296" mass="31777">MSAPITVAYDGSQQSSDAVEWAVTEARHWRRPLRIITVSLALPPLRRDSQSDVTTAHNAVKDIAREMAEETLRKAPDLDVQYEVIEAPTAAGGLIPRSSTWEMLVLGTHGRGGFTGMLVGSSTTQVCAYSMCPVVVARKPYPESAPVTVGVDGSRGSRSAVGFALREAWLRDVPLNLVHAWRHPKSARDVDFAAGAELSDYLAADRQTVMTRSLAGLVSRFRDVPITRRSVQGGTRTVLLRESAHSSLLVVGARGRGGFTGLLLGSTSQAMIHHAKIPVAVVHGTETPSDGTRPPQ</sequence>
<dbReference type="AlphaFoldDB" id="D3PVM6"/>
<dbReference type="eggNOG" id="COG0589">
    <property type="taxonomic scope" value="Bacteria"/>
</dbReference>
<dbReference type="InterPro" id="IPR014729">
    <property type="entry name" value="Rossmann-like_a/b/a_fold"/>
</dbReference>
<dbReference type="RefSeq" id="WP_013018711.1">
    <property type="nucleotide sequence ID" value="NC_013947.1"/>
</dbReference>
<accession>D3PVM6</accession>
<dbReference type="PRINTS" id="PR01438">
    <property type="entry name" value="UNVRSLSTRESS"/>
</dbReference>
<feature type="domain" description="UspA" evidence="2">
    <location>
        <begin position="147"/>
        <end position="283"/>
    </location>
</feature>
<gene>
    <name evidence="3" type="ordered locus">Snas_3476</name>
</gene>
<dbReference type="EMBL" id="CP001778">
    <property type="protein sequence ID" value="ADD43140.1"/>
    <property type="molecule type" value="Genomic_DNA"/>
</dbReference>
<comment type="similarity">
    <text evidence="1">Belongs to the universal stress protein A family.</text>
</comment>
<dbReference type="KEGG" id="sna:Snas_3476"/>